<feature type="region of interest" description="Disordered" evidence="1">
    <location>
        <begin position="45"/>
        <end position="68"/>
    </location>
</feature>
<organism evidence="3 4">
    <name type="scientific">Hymenobacter cellulosilyticus</name>
    <dbReference type="NCBI Taxonomy" id="2932248"/>
    <lineage>
        <taxon>Bacteria</taxon>
        <taxon>Pseudomonadati</taxon>
        <taxon>Bacteroidota</taxon>
        <taxon>Cytophagia</taxon>
        <taxon>Cytophagales</taxon>
        <taxon>Hymenobacteraceae</taxon>
        <taxon>Hymenobacter</taxon>
    </lineage>
</organism>
<gene>
    <name evidence="3" type="ORF">MUN79_15070</name>
</gene>
<keyword evidence="2" id="KW-0732">Signal</keyword>
<accession>A0A8T9Q4S2</accession>
<name>A0A8T9Q4S2_9BACT</name>
<sequence length="68" mass="6937">MKIPFLALLLSLATGAAHAQTAPVFTTTCGDGTFTSSSSKRFCETRDKTLPLPPKASPSTAAPTAASP</sequence>
<dbReference type="AlphaFoldDB" id="A0A8T9Q4S2"/>
<evidence type="ECO:0000256" key="2">
    <source>
        <dbReference type="SAM" id="SignalP"/>
    </source>
</evidence>
<evidence type="ECO:0000313" key="3">
    <source>
        <dbReference type="EMBL" id="UOQ70093.1"/>
    </source>
</evidence>
<feature type="compositionally biased region" description="Low complexity" evidence="1">
    <location>
        <begin position="57"/>
        <end position="68"/>
    </location>
</feature>
<dbReference type="RefSeq" id="WP_244673517.1">
    <property type="nucleotide sequence ID" value="NZ_CP095046.1"/>
</dbReference>
<feature type="chain" id="PRO_5035745574" evidence="2">
    <location>
        <begin position="20"/>
        <end position="68"/>
    </location>
</feature>
<evidence type="ECO:0000256" key="1">
    <source>
        <dbReference type="SAM" id="MobiDB-lite"/>
    </source>
</evidence>
<dbReference type="KEGG" id="hcu:MUN79_15070"/>
<dbReference type="Proteomes" id="UP000831796">
    <property type="component" value="Chromosome"/>
</dbReference>
<dbReference type="EMBL" id="CP095046">
    <property type="protein sequence ID" value="UOQ70093.1"/>
    <property type="molecule type" value="Genomic_DNA"/>
</dbReference>
<evidence type="ECO:0000313" key="4">
    <source>
        <dbReference type="Proteomes" id="UP000831796"/>
    </source>
</evidence>
<keyword evidence="4" id="KW-1185">Reference proteome</keyword>
<reference evidence="3" key="1">
    <citation type="submission" date="2022-04" db="EMBL/GenBank/DDBJ databases">
        <title>Hymenobacter sp. isolated from the air.</title>
        <authorList>
            <person name="Won M."/>
            <person name="Lee C.-M."/>
            <person name="Woen H.-Y."/>
            <person name="Kwon S.-W."/>
        </authorList>
    </citation>
    <scope>NUCLEOTIDE SEQUENCE</scope>
    <source>
        <strain evidence="3">5116S-3</strain>
    </source>
</reference>
<proteinExistence type="predicted"/>
<protein>
    <submittedName>
        <fullName evidence="3">Uncharacterized protein</fullName>
    </submittedName>
</protein>
<feature type="signal peptide" evidence="2">
    <location>
        <begin position="1"/>
        <end position="19"/>
    </location>
</feature>